<dbReference type="EMBL" id="CYGY02000038">
    <property type="protein sequence ID" value="SIT44116.1"/>
    <property type="molecule type" value="Genomic_DNA"/>
</dbReference>
<sequence>MPILASYVQENRTIRADVTSRQMSRETLRVNVSDDTPETLVQVRFIWRGSNVHVYGRSVRESANHWRT</sequence>
<accession>A0A1N7S9Q1</accession>
<name>A0A1N7S9Q1_9BURK</name>
<keyword evidence="2" id="KW-1185">Reference proteome</keyword>
<comment type="caution">
    <text evidence="1">The sequence shown here is derived from an EMBL/GenBank/DDBJ whole genome shotgun (WGS) entry which is preliminary data.</text>
</comment>
<gene>
    <name evidence="1" type="ORF">BN2476_380037</name>
</gene>
<dbReference type="Proteomes" id="UP000195569">
    <property type="component" value="Unassembled WGS sequence"/>
</dbReference>
<proteinExistence type="predicted"/>
<reference evidence="1" key="1">
    <citation type="submission" date="2016-12" db="EMBL/GenBank/DDBJ databases">
        <authorList>
            <person name="Moulin L."/>
        </authorList>
    </citation>
    <scope>NUCLEOTIDE SEQUENCE [LARGE SCALE GENOMIC DNA]</scope>
    <source>
        <strain evidence="1">STM 7183</strain>
    </source>
</reference>
<evidence type="ECO:0000313" key="1">
    <source>
        <dbReference type="EMBL" id="SIT44116.1"/>
    </source>
</evidence>
<protein>
    <submittedName>
        <fullName evidence="1">Uncharacterized protein</fullName>
    </submittedName>
</protein>
<dbReference type="AlphaFoldDB" id="A0A1N7S9Q1"/>
<evidence type="ECO:0000313" key="2">
    <source>
        <dbReference type="Proteomes" id="UP000195569"/>
    </source>
</evidence>
<organism evidence="1 2">
    <name type="scientific">Paraburkholderia piptadeniae</name>
    <dbReference type="NCBI Taxonomy" id="1701573"/>
    <lineage>
        <taxon>Bacteria</taxon>
        <taxon>Pseudomonadati</taxon>
        <taxon>Pseudomonadota</taxon>
        <taxon>Betaproteobacteria</taxon>
        <taxon>Burkholderiales</taxon>
        <taxon>Burkholderiaceae</taxon>
        <taxon>Paraburkholderia</taxon>
    </lineage>
</organism>